<dbReference type="NCBIfam" id="TIGR01540">
    <property type="entry name" value="portal_PBSX"/>
    <property type="match status" value="1"/>
</dbReference>
<dbReference type="Pfam" id="PF04860">
    <property type="entry name" value="Phage_portal"/>
    <property type="match status" value="1"/>
</dbReference>
<evidence type="ECO:0000313" key="2">
    <source>
        <dbReference type="EMBL" id="SDX78510.1"/>
    </source>
</evidence>
<evidence type="ECO:0000313" key="3">
    <source>
        <dbReference type="Proteomes" id="UP000198828"/>
    </source>
</evidence>
<accession>A0A1H3EIR6</accession>
<evidence type="ECO:0000256" key="1">
    <source>
        <dbReference type="ARBA" id="ARBA00006799"/>
    </source>
</evidence>
<organism evidence="2 3">
    <name type="scientific">Tepidimicrobium xylanilyticum</name>
    <dbReference type="NCBI Taxonomy" id="1123352"/>
    <lineage>
        <taxon>Bacteria</taxon>
        <taxon>Bacillati</taxon>
        <taxon>Bacillota</taxon>
        <taxon>Tissierellia</taxon>
        <taxon>Tissierellales</taxon>
        <taxon>Tepidimicrobiaceae</taxon>
        <taxon>Tepidimicrobium</taxon>
    </lineage>
</organism>
<sequence>MKKKKRKSTGKPGYIEINKKAKEKIVTSSKQLENFDELYGDVLPPPYEPRDLLRIVEESSYLKQYIRAMATNIAKFGHEIKYKNDFDYDAEDKEIKREADREWDKLTRLYKYINPTEPFKKVIEKMVIDRESIGWGTVEVMRDGKGEVSHIEYARAANIRIVKQSKDESKPIEFKVLEKDDKGKYITQTYYKKFKKFVQIIGGKKVYFKEFGDPRQMDYQTGEYGEKVPEERRATEIAFFPIHDPTTDYGIPRWTGALVDIIGNRASEILNFTYFESGTILPAAIIVDGGQLTEESVEALREGKGLGNAFKLLLLETAPFEDGEFVSIDGNNKNKVSTKIEKLADAMNKDALFQEYQKYTREKVRDCFRLPPIFTGQSSDYTRATAEVAKQIAEEQIFAPEREDISSVFNTIINNELGIKYVEMTLKGPDFGDITEKVTALDPFIRAGAVTPNMLIEPLGVLLNKQFEPFPEEIGNIPIELLKLKLMTDRYEFNTTGAEEIEKVARTEVILYEMLEEIKSCLGEEEEDEQSKSNLQVY</sequence>
<dbReference type="EMBL" id="FNNG01000020">
    <property type="protein sequence ID" value="SDX78510.1"/>
    <property type="molecule type" value="Genomic_DNA"/>
</dbReference>
<dbReference type="RefSeq" id="WP_093754936.1">
    <property type="nucleotide sequence ID" value="NZ_FNNG01000020.1"/>
</dbReference>
<proteinExistence type="inferred from homology"/>
<dbReference type="PIRSF" id="PIRSF019260">
    <property type="entry name" value="PBSX_XkdE_prd"/>
    <property type="match status" value="1"/>
</dbReference>
<dbReference type="OrthoDB" id="9765386at2"/>
<dbReference type="Proteomes" id="UP000198828">
    <property type="component" value="Unassembled WGS sequence"/>
</dbReference>
<protein>
    <submittedName>
        <fullName evidence="2">Phage portal protein, PBSX family</fullName>
    </submittedName>
</protein>
<gene>
    <name evidence="2" type="ORF">SAMN05660923_02926</name>
</gene>
<dbReference type="AlphaFoldDB" id="A0A1H3EIR6"/>
<name>A0A1H3EIR6_9FIRM</name>
<comment type="similarity">
    <text evidence="1">Belongs to the phage portal family. PBSX subfamily.</text>
</comment>
<reference evidence="2 3" key="1">
    <citation type="submission" date="2016-10" db="EMBL/GenBank/DDBJ databases">
        <authorList>
            <person name="de Groot N.N."/>
        </authorList>
    </citation>
    <scope>NUCLEOTIDE SEQUENCE [LARGE SCALE GENOMIC DNA]</scope>
    <source>
        <strain evidence="2 3">DSM 23310</strain>
    </source>
</reference>
<dbReference type="InterPro" id="IPR006944">
    <property type="entry name" value="Phage/GTA_portal"/>
</dbReference>
<keyword evidence="3" id="KW-1185">Reference proteome</keyword>
<dbReference type="InterPro" id="IPR006430">
    <property type="entry name" value="Phage_portal_PBSX"/>
</dbReference>
<dbReference type="InterPro" id="IPR016753">
    <property type="entry name" value="PBSX_Firmicutes"/>
</dbReference>